<dbReference type="InterPro" id="IPR013132">
    <property type="entry name" value="PseI/NeuA/B-like_N"/>
</dbReference>
<dbReference type="Proteomes" id="UP000310458">
    <property type="component" value="Unassembled WGS sequence"/>
</dbReference>
<accession>A0A5R9BAK7</accession>
<keyword evidence="3" id="KW-1185">Reference proteome</keyword>
<evidence type="ECO:0000259" key="1">
    <source>
        <dbReference type="Pfam" id="PF03102"/>
    </source>
</evidence>
<proteinExistence type="predicted"/>
<dbReference type="SUPFAM" id="SSF51569">
    <property type="entry name" value="Aldolase"/>
    <property type="match status" value="1"/>
</dbReference>
<evidence type="ECO:0000313" key="2">
    <source>
        <dbReference type="EMBL" id="TLP94735.1"/>
    </source>
</evidence>
<organism evidence="2 3">
    <name type="scientific">Nesterenkonia salmonea</name>
    <dbReference type="NCBI Taxonomy" id="1804987"/>
    <lineage>
        <taxon>Bacteria</taxon>
        <taxon>Bacillati</taxon>
        <taxon>Actinomycetota</taxon>
        <taxon>Actinomycetes</taxon>
        <taxon>Micrococcales</taxon>
        <taxon>Micrococcaceae</taxon>
        <taxon>Nesterenkonia</taxon>
    </lineage>
</organism>
<dbReference type="PANTHER" id="PTHR42966">
    <property type="entry name" value="N-ACETYLNEURAMINATE SYNTHASE"/>
    <property type="match status" value="1"/>
</dbReference>
<feature type="domain" description="PseI/NeuA/B-like" evidence="1">
    <location>
        <begin position="306"/>
        <end position="554"/>
    </location>
</feature>
<name>A0A5R9BAK7_9MICC</name>
<dbReference type="AlphaFoldDB" id="A0A5R9BAK7"/>
<sequence length="564" mass="63066">MRADYTERGAMPPYGCVPGKVFGSDLVQDSMRKIVVKAPIMMKPSAESISRLAASTAAQYSSDTIVILGKGPSADQVHSRVFKDAVVIGINDAERIHPTDITIFYEDWVGESVAEDGLRSSAYVTSTSFRAPDRTVVRLPFQPLSNDAEDQVLLRFQDRSEVAIEEAMFLTGLEIARAIADHRDRQQTVYMVGFDFTPDAGQARAASSQYSPELSARRRAGIELQEYILQNALYTLKDTNLDVQHVGTREFSQLTAELLNERFHVAVEESDVPQPVDYEDVIMPTVEVTAEITTNHFGDLDRLEKLVRAAHSAGADWVKVQKRDVETFYTQEQLASAYKSPFGNTFGDYRRQLELGKDGFRFLDELTKDLGIGWFASVLDKPSFQWLTNDVEVPLVKLPSTISEKRDYLKYVAENYSGSVVISTGMTDKSYEDWLLQTFTQQEALYLLHCNSAYPTPDEHTNIGVVRHYANLAAQQKQQEGPRIVPGYSSHDYGWMASALAVAAGAEMVEKHVKLGNTEWAHFDAVAVDLTTDAFTEYVSAVRQAQLHVGSTQKRITASEHHKY</sequence>
<dbReference type="EMBL" id="VAVZ01000032">
    <property type="protein sequence ID" value="TLP94735.1"/>
    <property type="molecule type" value="Genomic_DNA"/>
</dbReference>
<dbReference type="InterPro" id="IPR051690">
    <property type="entry name" value="PseI-like"/>
</dbReference>
<protein>
    <submittedName>
        <fullName evidence="2">N-acetylneuraminate synthase</fullName>
    </submittedName>
</protein>
<dbReference type="Pfam" id="PF03102">
    <property type="entry name" value="NeuB"/>
    <property type="match status" value="1"/>
</dbReference>
<dbReference type="OrthoDB" id="9814210at2"/>
<gene>
    <name evidence="2" type="ORF">FEF26_11465</name>
</gene>
<dbReference type="GO" id="GO:0047444">
    <property type="term" value="F:N-acylneuraminate-9-phosphate synthase activity"/>
    <property type="evidence" value="ECO:0007669"/>
    <property type="project" value="TreeGrafter"/>
</dbReference>
<comment type="caution">
    <text evidence="2">The sequence shown here is derived from an EMBL/GenBank/DDBJ whole genome shotgun (WGS) entry which is preliminary data.</text>
</comment>
<evidence type="ECO:0000313" key="3">
    <source>
        <dbReference type="Proteomes" id="UP000310458"/>
    </source>
</evidence>
<dbReference type="GO" id="GO:0016051">
    <property type="term" value="P:carbohydrate biosynthetic process"/>
    <property type="evidence" value="ECO:0007669"/>
    <property type="project" value="InterPro"/>
</dbReference>
<dbReference type="Gene3D" id="3.20.20.70">
    <property type="entry name" value="Aldolase class I"/>
    <property type="match status" value="1"/>
</dbReference>
<dbReference type="PANTHER" id="PTHR42966:SF1">
    <property type="entry name" value="SIALIC ACID SYNTHASE"/>
    <property type="match status" value="1"/>
</dbReference>
<reference evidence="2 3" key="1">
    <citation type="submission" date="2019-05" db="EMBL/GenBank/DDBJ databases">
        <title>Nesterenkonia sp. GY074 isolated from the Southern Atlantic Ocean.</title>
        <authorList>
            <person name="Zhang G."/>
        </authorList>
    </citation>
    <scope>NUCLEOTIDE SEQUENCE [LARGE SCALE GENOMIC DNA]</scope>
    <source>
        <strain evidence="2 3">GY074</strain>
    </source>
</reference>
<dbReference type="InterPro" id="IPR013785">
    <property type="entry name" value="Aldolase_TIM"/>
</dbReference>